<dbReference type="EMBL" id="JBHLSV010000012">
    <property type="protein sequence ID" value="MFC0674539.1"/>
    <property type="molecule type" value="Genomic_DNA"/>
</dbReference>
<feature type="domain" description="FAD-binding" evidence="2">
    <location>
        <begin position="6"/>
        <end position="318"/>
    </location>
</feature>
<dbReference type="NCBIfam" id="NF004834">
    <property type="entry name" value="PRK06185.1-3"/>
    <property type="match status" value="1"/>
</dbReference>
<evidence type="ECO:0000256" key="1">
    <source>
        <dbReference type="ARBA" id="ARBA00023002"/>
    </source>
</evidence>
<evidence type="ECO:0000313" key="3">
    <source>
        <dbReference type="EMBL" id="MFC0674539.1"/>
    </source>
</evidence>
<dbReference type="Gene3D" id="3.50.50.60">
    <property type="entry name" value="FAD/NAD(P)-binding domain"/>
    <property type="match status" value="2"/>
</dbReference>
<reference evidence="3 4" key="1">
    <citation type="submission" date="2024-09" db="EMBL/GenBank/DDBJ databases">
        <authorList>
            <person name="Sun Q."/>
            <person name="Mori K."/>
        </authorList>
    </citation>
    <scope>NUCLEOTIDE SEQUENCE [LARGE SCALE GENOMIC DNA]</scope>
    <source>
        <strain evidence="3 4">CICC 10874</strain>
    </source>
</reference>
<dbReference type="PANTHER" id="PTHR43476:SF5">
    <property type="entry name" value="FAD-DEPENDENT MONOOXYGENASE"/>
    <property type="match status" value="1"/>
</dbReference>
<evidence type="ECO:0000259" key="2">
    <source>
        <dbReference type="Pfam" id="PF01494"/>
    </source>
</evidence>
<sequence>MSETIDCVVVGGGPAGMMTGLLLARHGVSVRVLEKHADFLRDFRGDTIHPSTMRIMDELGVVDRFLRIPHRRMETVAISAPDGESVFADFSLLPEPYNYVAFMPQWDFLDFVAEEASKHPSFELVRQAEATGLLTEGGRVTGVRCRTPAGEETVRARLVIGADGRSSTVRDQAGLVPTASEAPMDVLWFRISRRSQDRVPFVSVGTGFTLIAVDRGDYWQMAYCIPTGEHDLLRERPVDVVADRMEQAVPELAARFRHEIGSWDDLHLLSVSVDRLKRWHRPGLLCIGDAAHAMSPAGGVGINLAIQDAVAAARILGPGLAAGMIPTEAVLARVQKRRERPARIIQAGQVRILADLYPKDVDDPYSTPAAARLIRRSRLLQKTVAKVIGLGLRPEPVGTR</sequence>
<dbReference type="RefSeq" id="WP_376980726.1">
    <property type="nucleotide sequence ID" value="NZ_JBHLSV010000012.1"/>
</dbReference>
<proteinExistence type="predicted"/>
<dbReference type="SUPFAM" id="SSF51905">
    <property type="entry name" value="FAD/NAD(P)-binding domain"/>
    <property type="match status" value="1"/>
</dbReference>
<dbReference type="InterPro" id="IPR002938">
    <property type="entry name" value="FAD-bd"/>
</dbReference>
<comment type="caution">
    <text evidence="3">The sequence shown here is derived from an EMBL/GenBank/DDBJ whole genome shotgun (WGS) entry which is preliminary data.</text>
</comment>
<dbReference type="Pfam" id="PF01494">
    <property type="entry name" value="FAD_binding_3"/>
    <property type="match status" value="1"/>
</dbReference>
<name>A0ABV6RC25_9MICO</name>
<dbReference type="PANTHER" id="PTHR43476">
    <property type="entry name" value="3-(3-HYDROXY-PHENYL)PROPIONATE/3-HYDROXYCINNAMIC ACID HYDROXYLASE"/>
    <property type="match status" value="1"/>
</dbReference>
<dbReference type="PRINTS" id="PR00420">
    <property type="entry name" value="RNGMNOXGNASE"/>
</dbReference>
<protein>
    <submittedName>
        <fullName evidence="3">FAD-dependent oxidoreductase</fullName>
    </submittedName>
</protein>
<dbReference type="InterPro" id="IPR036188">
    <property type="entry name" value="FAD/NAD-bd_sf"/>
</dbReference>
<keyword evidence="4" id="KW-1185">Reference proteome</keyword>
<accession>A0ABV6RC25</accession>
<dbReference type="InterPro" id="IPR050631">
    <property type="entry name" value="PheA/TfdB_FAD_monoxygenase"/>
</dbReference>
<evidence type="ECO:0000313" key="4">
    <source>
        <dbReference type="Proteomes" id="UP001589793"/>
    </source>
</evidence>
<organism evidence="3 4">
    <name type="scientific">Brachybacterium hainanense</name>
    <dbReference type="NCBI Taxonomy" id="1541174"/>
    <lineage>
        <taxon>Bacteria</taxon>
        <taxon>Bacillati</taxon>
        <taxon>Actinomycetota</taxon>
        <taxon>Actinomycetes</taxon>
        <taxon>Micrococcales</taxon>
        <taxon>Dermabacteraceae</taxon>
        <taxon>Brachybacterium</taxon>
    </lineage>
</organism>
<dbReference type="Proteomes" id="UP001589793">
    <property type="component" value="Unassembled WGS sequence"/>
</dbReference>
<keyword evidence="1" id="KW-0560">Oxidoreductase</keyword>
<gene>
    <name evidence="3" type="ORF">ACFFF6_11290</name>
</gene>